<dbReference type="RefSeq" id="WP_067503749.1">
    <property type="nucleotide sequence ID" value="NZ_QNRE01000004.1"/>
</dbReference>
<proteinExistence type="predicted"/>
<name>A0A366DN27_9NOCA</name>
<sequence>MSVWASMGRRRAMSRRDDAAAAAYLAAVAEARRMRDQLIADARKALSEGRYADAEELAESAARADSAYSAAVCDVL</sequence>
<protein>
    <submittedName>
        <fullName evidence="1">Uncharacterized protein</fullName>
    </submittedName>
</protein>
<keyword evidence="2" id="KW-1185">Reference proteome</keyword>
<organism evidence="1 2">
    <name type="scientific">Nocardia puris</name>
    <dbReference type="NCBI Taxonomy" id="208602"/>
    <lineage>
        <taxon>Bacteria</taxon>
        <taxon>Bacillati</taxon>
        <taxon>Actinomycetota</taxon>
        <taxon>Actinomycetes</taxon>
        <taxon>Mycobacteriales</taxon>
        <taxon>Nocardiaceae</taxon>
        <taxon>Nocardia</taxon>
    </lineage>
</organism>
<dbReference type="Proteomes" id="UP000252586">
    <property type="component" value="Unassembled WGS sequence"/>
</dbReference>
<reference evidence="1 2" key="1">
    <citation type="submission" date="2018-06" db="EMBL/GenBank/DDBJ databases">
        <title>Genomic Encyclopedia of Type Strains, Phase IV (KMG-IV): sequencing the most valuable type-strain genomes for metagenomic binning, comparative biology and taxonomic classification.</title>
        <authorList>
            <person name="Goeker M."/>
        </authorList>
    </citation>
    <scope>NUCLEOTIDE SEQUENCE [LARGE SCALE GENOMIC DNA]</scope>
    <source>
        <strain evidence="1 2">DSM 44599</strain>
    </source>
</reference>
<dbReference type="AlphaFoldDB" id="A0A366DN27"/>
<evidence type="ECO:0000313" key="2">
    <source>
        <dbReference type="Proteomes" id="UP000252586"/>
    </source>
</evidence>
<evidence type="ECO:0000313" key="1">
    <source>
        <dbReference type="EMBL" id="RBO91325.1"/>
    </source>
</evidence>
<comment type="caution">
    <text evidence="1">The sequence shown here is derived from an EMBL/GenBank/DDBJ whole genome shotgun (WGS) entry which is preliminary data.</text>
</comment>
<gene>
    <name evidence="1" type="ORF">DFR74_10427</name>
</gene>
<dbReference type="EMBL" id="QNRE01000004">
    <property type="protein sequence ID" value="RBO91325.1"/>
    <property type="molecule type" value="Genomic_DNA"/>
</dbReference>
<accession>A0A366DN27</accession>
<dbReference type="STRING" id="1210090.GCA_001613185_00912"/>